<gene>
    <name evidence="8" type="ORF">H4Q32_001001</name>
</gene>
<comment type="similarity">
    <text evidence="2 6">Belongs to the carotenoid oxygenase family.</text>
</comment>
<evidence type="ECO:0000256" key="3">
    <source>
        <dbReference type="ARBA" id="ARBA00022723"/>
    </source>
</evidence>
<evidence type="ECO:0000256" key="5">
    <source>
        <dbReference type="ARBA" id="ARBA00023004"/>
    </source>
</evidence>
<dbReference type="SUPFAM" id="SSF50129">
    <property type="entry name" value="GroES-like"/>
    <property type="match status" value="1"/>
</dbReference>
<dbReference type="InterPro" id="IPR020843">
    <property type="entry name" value="ER"/>
</dbReference>
<dbReference type="InterPro" id="IPR002634">
    <property type="entry name" value="BolA"/>
</dbReference>
<dbReference type="Gene3D" id="3.40.50.720">
    <property type="entry name" value="NAD(P)-binding Rossmann-like Domain"/>
    <property type="match status" value="1"/>
</dbReference>
<dbReference type="SUPFAM" id="SSF82657">
    <property type="entry name" value="BolA-like"/>
    <property type="match status" value="1"/>
</dbReference>
<sequence length="817" mass="91315">MMQYDYSKNKDEHPEPIKAEVKGLIPEWLQGTLIRNGPGLFSLGETKYNHWFDGMALLHSFTFKKGEVTYRSRYLRGDTYNSNMQANRIVVSEMGTMAYPDPCKNIFSNIVASHTHYDKEGNSYSMGTCIAEKGKSKYMLFKVPGGNGSPPLKSAEAVCTLPCRSLLTPSYYHSFGMTDNYFVFIEQPLKLDILRMATAYLRRVSWASCMKFHPEDSTLIHLIDRKTKKEVGIKFYTGAMAVYHQVNAFEDDGHVVFDVICYDDNSLYEMFYLDKLKEQMGADTMYCKPKVRRVKIWSNLNTQQQIVKFDAETKQQIEWTGGDGFASEPVFIPRPDAVDEDDGIVLTSVINAKPAQGGFLLVLDAKSFKEVARACIDVDFHMDMHGYFIPDSMFRNIIARSSSSLTDGEMRIKEVLKEKFPHASSLKVVDISGGCGAMYEIHIESDEFRGKRTVQQHQLVNQALKDEIKAMHDMAKEGTEIAEETEQMIDQKEPDNPVPAVVDSKEMRAVVLTGFGGLNKLKVTKKPMPDPQEGEVKIRVKACGLNFLDLMVRQGNIDNPPKTPLVPGFECSGIVESVGENTKGYEIPDDMTFPEAAAFLMNFVAAYMMLFEVANLREGMSVLVHSAGGAVGQAVAQLCSTVPNVTVFGTASPFKHEAIKHSVTHLFDRNIDYVPEVKKISPDGVDIVLDCLCGENTGKGLTLLKPMGTYILYGETKSFFSFAKSWWQVEKVNPIKLYEENKVIAGFSLLNLLFKQGGCNQVKTAVQKLLSLYDQKKIKPVVDSLWALEEPDSPPSVKPNRAAQSVAKPACVLQSSL</sequence>
<dbReference type="PANTHER" id="PTHR44054:SF2">
    <property type="entry name" value="SYNAPTIC VESICLE MEMBRANE PROTEIN VAT-1 HOMOLOG-LIKE"/>
    <property type="match status" value="1"/>
</dbReference>
<evidence type="ECO:0000256" key="1">
    <source>
        <dbReference type="ARBA" id="ARBA00001954"/>
    </source>
</evidence>
<dbReference type="InterPro" id="IPR036065">
    <property type="entry name" value="BolA-like_sf"/>
</dbReference>
<dbReference type="InterPro" id="IPR011032">
    <property type="entry name" value="GroES-like_sf"/>
</dbReference>
<dbReference type="InterPro" id="IPR013154">
    <property type="entry name" value="ADH-like_N"/>
</dbReference>
<dbReference type="Gene3D" id="3.30.300.90">
    <property type="entry name" value="BolA-like"/>
    <property type="match status" value="1"/>
</dbReference>
<evidence type="ECO:0000313" key="9">
    <source>
        <dbReference type="Proteomes" id="UP000830375"/>
    </source>
</evidence>
<keyword evidence="5" id="KW-0408">Iron</keyword>
<dbReference type="PANTHER" id="PTHR44054">
    <property type="entry name" value="SYNAPTIC VESICLE MEMBRANE PROTEIN VAT-1 HOMOLOG-LIKE"/>
    <property type="match status" value="1"/>
</dbReference>
<protein>
    <recommendedName>
        <fullName evidence="7">Enoyl reductase (ER) domain-containing protein</fullName>
    </recommendedName>
</protein>
<name>A0ABQ8MHT6_LABRO</name>
<organism evidence="8 9">
    <name type="scientific">Labeo rohita</name>
    <name type="common">Indian major carp</name>
    <name type="synonym">Cyprinus rohita</name>
    <dbReference type="NCBI Taxonomy" id="84645"/>
    <lineage>
        <taxon>Eukaryota</taxon>
        <taxon>Metazoa</taxon>
        <taxon>Chordata</taxon>
        <taxon>Craniata</taxon>
        <taxon>Vertebrata</taxon>
        <taxon>Euteleostomi</taxon>
        <taxon>Actinopterygii</taxon>
        <taxon>Neopterygii</taxon>
        <taxon>Teleostei</taxon>
        <taxon>Ostariophysi</taxon>
        <taxon>Cypriniformes</taxon>
        <taxon>Cyprinidae</taxon>
        <taxon>Labeoninae</taxon>
        <taxon>Labeonini</taxon>
        <taxon>Labeo</taxon>
    </lineage>
</organism>
<dbReference type="InterPro" id="IPR036291">
    <property type="entry name" value="NAD(P)-bd_dom_sf"/>
</dbReference>
<dbReference type="Pfam" id="PF01722">
    <property type="entry name" value="BolA"/>
    <property type="match status" value="1"/>
</dbReference>
<dbReference type="Proteomes" id="UP000830375">
    <property type="component" value="Unassembled WGS sequence"/>
</dbReference>
<feature type="domain" description="Enoyl reductase (ER)" evidence="7">
    <location>
        <begin position="516"/>
        <end position="813"/>
    </location>
</feature>
<dbReference type="CDD" id="cd08275">
    <property type="entry name" value="MDR3"/>
    <property type="match status" value="1"/>
</dbReference>
<dbReference type="SUPFAM" id="SSF51735">
    <property type="entry name" value="NAD(P)-binding Rossmann-fold domains"/>
    <property type="match status" value="1"/>
</dbReference>
<keyword evidence="3" id="KW-0479">Metal-binding</keyword>
<dbReference type="InterPro" id="IPR052100">
    <property type="entry name" value="SV-ATPase_mito-regulator"/>
</dbReference>
<dbReference type="Gene3D" id="3.90.180.10">
    <property type="entry name" value="Medium-chain alcohol dehydrogenases, catalytic domain"/>
    <property type="match status" value="1"/>
</dbReference>
<evidence type="ECO:0000313" key="8">
    <source>
        <dbReference type="EMBL" id="KAI2662205.1"/>
    </source>
</evidence>
<dbReference type="Pfam" id="PF13602">
    <property type="entry name" value="ADH_zinc_N_2"/>
    <property type="match status" value="1"/>
</dbReference>
<dbReference type="InterPro" id="IPR004294">
    <property type="entry name" value="Carotenoid_Oase"/>
</dbReference>
<dbReference type="Pfam" id="PF03055">
    <property type="entry name" value="RPE65"/>
    <property type="match status" value="3"/>
</dbReference>
<evidence type="ECO:0000259" key="7">
    <source>
        <dbReference type="SMART" id="SM00829"/>
    </source>
</evidence>
<reference evidence="8 9" key="1">
    <citation type="submission" date="2022-01" db="EMBL/GenBank/DDBJ databases">
        <title>A high-quality chromosome-level genome assembly of rohu carp, Labeo rohita.</title>
        <authorList>
            <person name="Arick M.A. II"/>
            <person name="Hsu C.-Y."/>
            <person name="Magbanua Z."/>
            <person name="Pechanova O."/>
            <person name="Grover C."/>
            <person name="Miller E."/>
            <person name="Thrash A."/>
            <person name="Ezzel L."/>
            <person name="Alam S."/>
            <person name="Benzie J."/>
            <person name="Hamilton M."/>
            <person name="Karsi A."/>
            <person name="Lawrence M.L."/>
            <person name="Peterson D.G."/>
        </authorList>
    </citation>
    <scope>NUCLEOTIDE SEQUENCE [LARGE SCALE GENOMIC DNA]</scope>
    <source>
        <strain evidence="9">BAU-BD-2019</strain>
        <tissue evidence="8">Blood</tissue>
    </source>
</reference>
<comment type="cofactor">
    <cofactor evidence="1">
        <name>Fe(2+)</name>
        <dbReference type="ChEBI" id="CHEBI:29033"/>
    </cofactor>
</comment>
<dbReference type="EMBL" id="JACTAM010000007">
    <property type="protein sequence ID" value="KAI2662205.1"/>
    <property type="molecule type" value="Genomic_DNA"/>
</dbReference>
<dbReference type="SMART" id="SM00829">
    <property type="entry name" value="PKS_ER"/>
    <property type="match status" value="1"/>
</dbReference>
<keyword evidence="4" id="KW-0560">Oxidoreductase</keyword>
<accession>A0ABQ8MHT6</accession>
<evidence type="ECO:0000256" key="2">
    <source>
        <dbReference type="ARBA" id="ARBA00006787"/>
    </source>
</evidence>
<keyword evidence="9" id="KW-1185">Reference proteome</keyword>
<comment type="caution">
    <text evidence="8">The sequence shown here is derived from an EMBL/GenBank/DDBJ whole genome shotgun (WGS) entry which is preliminary data.</text>
</comment>
<dbReference type="Pfam" id="PF08240">
    <property type="entry name" value="ADH_N"/>
    <property type="match status" value="1"/>
</dbReference>
<evidence type="ECO:0000256" key="4">
    <source>
        <dbReference type="ARBA" id="ARBA00023002"/>
    </source>
</evidence>
<proteinExistence type="inferred from homology"/>
<evidence type="ECO:0000256" key="6">
    <source>
        <dbReference type="RuleBase" id="RU003799"/>
    </source>
</evidence>